<accession>A0A6A4P9N3</accession>
<dbReference type="EMBL" id="WOCE01000015">
    <property type="protein sequence ID" value="KAE9598840.1"/>
    <property type="molecule type" value="Genomic_DNA"/>
</dbReference>
<comment type="caution">
    <text evidence="1">The sequence shown here is derived from an EMBL/GenBank/DDBJ whole genome shotgun (WGS) entry which is preliminary data.</text>
</comment>
<sequence length="43" mass="5039">MRNFLLLINYSLKLRNHKIFHHIGCQPKLQAVSPQVPLLICIQ</sequence>
<reference evidence="2" key="1">
    <citation type="journal article" date="2020" name="Nat. Commun.">
        <title>Genome sequence of the cluster root forming white lupin.</title>
        <authorList>
            <person name="Hufnagel B."/>
            <person name="Marques A."/>
            <person name="Soriano A."/>
            <person name="Marques L."/>
            <person name="Divol F."/>
            <person name="Doumas P."/>
            <person name="Sallet E."/>
            <person name="Mancinotti D."/>
            <person name="Carrere S."/>
            <person name="Marande W."/>
            <person name="Arribat S."/>
            <person name="Keller J."/>
            <person name="Huneau C."/>
            <person name="Blein T."/>
            <person name="Aime D."/>
            <person name="Laguerre M."/>
            <person name="Taylor J."/>
            <person name="Schubert V."/>
            <person name="Nelson M."/>
            <person name="Geu-Flores F."/>
            <person name="Crespi M."/>
            <person name="Gallardo-Guerrero K."/>
            <person name="Delaux P.-M."/>
            <person name="Salse J."/>
            <person name="Berges H."/>
            <person name="Guyot R."/>
            <person name="Gouzy J."/>
            <person name="Peret B."/>
        </authorList>
    </citation>
    <scope>NUCLEOTIDE SEQUENCE [LARGE SCALE GENOMIC DNA]</scope>
    <source>
        <strain evidence="2">cv. Amiga</strain>
    </source>
</reference>
<organism evidence="1 2">
    <name type="scientific">Lupinus albus</name>
    <name type="common">White lupine</name>
    <name type="synonym">Lupinus termis</name>
    <dbReference type="NCBI Taxonomy" id="3870"/>
    <lineage>
        <taxon>Eukaryota</taxon>
        <taxon>Viridiplantae</taxon>
        <taxon>Streptophyta</taxon>
        <taxon>Embryophyta</taxon>
        <taxon>Tracheophyta</taxon>
        <taxon>Spermatophyta</taxon>
        <taxon>Magnoliopsida</taxon>
        <taxon>eudicotyledons</taxon>
        <taxon>Gunneridae</taxon>
        <taxon>Pentapetalae</taxon>
        <taxon>rosids</taxon>
        <taxon>fabids</taxon>
        <taxon>Fabales</taxon>
        <taxon>Fabaceae</taxon>
        <taxon>Papilionoideae</taxon>
        <taxon>50 kb inversion clade</taxon>
        <taxon>genistoids sensu lato</taxon>
        <taxon>core genistoids</taxon>
        <taxon>Genisteae</taxon>
        <taxon>Lupinus</taxon>
    </lineage>
</organism>
<keyword evidence="2" id="KW-1185">Reference proteome</keyword>
<name>A0A6A4P9N3_LUPAL</name>
<dbReference type="AlphaFoldDB" id="A0A6A4P9N3"/>
<dbReference type="Proteomes" id="UP000447434">
    <property type="component" value="Chromosome 15"/>
</dbReference>
<gene>
    <name evidence="1" type="ORF">Lalb_Chr15g0085271</name>
</gene>
<evidence type="ECO:0000313" key="2">
    <source>
        <dbReference type="Proteomes" id="UP000447434"/>
    </source>
</evidence>
<evidence type="ECO:0000313" key="1">
    <source>
        <dbReference type="EMBL" id="KAE9598840.1"/>
    </source>
</evidence>
<protein>
    <submittedName>
        <fullName evidence="1">Uncharacterized protein</fullName>
    </submittedName>
</protein>
<proteinExistence type="predicted"/>